<sequence length="399" mass="45427">MRSDDIDGSMVYQRGPKNLWLMCCSDQHWGGRSKEFVWDETRKVRLSMAEAVFEMMRREGLCKNTDMPIHVLCSPDDPTQAQNVKYRTEPHPQQIPYHLIEKITGNLLFQAKNAKTKKGIFEAAEKIRRLSLVQFEKRGSDFVFEQLMQMMERHIEPNLDVFSAILRRAQAADLLIEGVGEMVAAEYGGYDSRNIGFINLGTGNHFSRTMDSEMIEGPLYAQRLRDLLCGMDEWKNKKELIKKSVVSPVYGQTCIGWGVISVKGKYQDGIEIRSAPTNMAGWGDTLKGHVKRDLQRGNYSRIWNKKLPVIKIFGDKHFFGGVSTSYAVYHMSPAAVYTDAYGERGFPPNNTGVSFLGVPVDGPDSGPIFWRTLPFDVIKDFMEENPRSFDWAEFLPNPV</sequence>
<evidence type="ECO:0000313" key="1">
    <source>
        <dbReference type="EMBL" id="PIS13344.1"/>
    </source>
</evidence>
<comment type="caution">
    <text evidence="1">The sequence shown here is derived from an EMBL/GenBank/DDBJ whole genome shotgun (WGS) entry which is preliminary data.</text>
</comment>
<name>A0A2H0WKY9_9BACT</name>
<proteinExistence type="predicted"/>
<dbReference type="AlphaFoldDB" id="A0A2H0WKY9"/>
<dbReference type="EMBL" id="PEZL01000032">
    <property type="protein sequence ID" value="PIS13344.1"/>
    <property type="molecule type" value="Genomic_DNA"/>
</dbReference>
<accession>A0A2H0WKY9</accession>
<organism evidence="1 2">
    <name type="scientific">Candidatus Tagabacteria bacterium CG09_land_8_20_14_0_10_41_14</name>
    <dbReference type="NCBI Taxonomy" id="1975021"/>
    <lineage>
        <taxon>Bacteria</taxon>
        <taxon>Candidatus Tagaibacteriota</taxon>
    </lineage>
</organism>
<protein>
    <submittedName>
        <fullName evidence="1">Uncharacterized protein</fullName>
    </submittedName>
</protein>
<gene>
    <name evidence="1" type="ORF">COT67_02125</name>
</gene>
<evidence type="ECO:0000313" key="2">
    <source>
        <dbReference type="Proteomes" id="UP000230353"/>
    </source>
</evidence>
<reference evidence="2" key="1">
    <citation type="submission" date="2017-09" db="EMBL/GenBank/DDBJ databases">
        <title>Depth-based differentiation of microbial function through sediment-hosted aquifers and enrichment of novel symbionts in the deep terrestrial subsurface.</title>
        <authorList>
            <person name="Probst A.J."/>
            <person name="Ladd B."/>
            <person name="Jarett J.K."/>
            <person name="Geller-Mcgrath D.E."/>
            <person name="Sieber C.M.K."/>
            <person name="Emerson J.B."/>
            <person name="Anantharaman K."/>
            <person name="Thomas B.C."/>
            <person name="Malmstrom R."/>
            <person name="Stieglmeier M."/>
            <person name="Klingl A."/>
            <person name="Woyke T."/>
            <person name="Ryan C.M."/>
            <person name="Banfield J.F."/>
        </authorList>
    </citation>
    <scope>NUCLEOTIDE SEQUENCE [LARGE SCALE GENOMIC DNA]</scope>
</reference>
<dbReference type="Proteomes" id="UP000230353">
    <property type="component" value="Unassembled WGS sequence"/>
</dbReference>